<sequence length="495" mass="55644">MLFEIFFLGIPMKFIVKLYPEIMMKSKPVRMRFTKMLESNIRNVLKKVDEDAAVTRQWDRIMVQVPKDKPHLKQVFAERLACIPGISTISQVNEYSFETVDDIYQQALKVYADELAGKTFCVRAKRSGKHDFSSQDVERYVGGGLNQFTEAAGVRLKNPDMTIHLEINNDKLYLVERKIPGLGGFPIATQEDVLSLISGGFDSGVSSFQFIKKGSRTHYCFFNLGGAQHEIGVKQVAHHLWKTYGESHKVKFVTVPFEPVVAEILERIDNGLMGVILKRMMMRAAARVAERMGIQALVTGESLGQVSSQTLTNLNVIDRCVDTLILRPLITMDKQDIINESRKIGTEDFAKSMPEYCGVISQKPTVKAVLSKVEAEETKFSEDLLDRIIADAVVMDIREIATDMDTKVTETETVASVGQGEVVLDIRAPEEEESKPLQLEGAEIVHIPFFKLASAFAELDSSKTYLLYCERGVMSKLQALYLQEQGHGNVKVYRP</sequence>
<evidence type="ECO:0000256" key="1">
    <source>
        <dbReference type="ARBA" id="ARBA00004496"/>
    </source>
</evidence>
<dbReference type="SMART" id="SM00981">
    <property type="entry name" value="THUMP"/>
    <property type="match status" value="1"/>
</dbReference>
<dbReference type="Pfam" id="PF22025">
    <property type="entry name" value="ThiI_fer"/>
    <property type="match status" value="1"/>
</dbReference>
<dbReference type="InterPro" id="IPR036873">
    <property type="entry name" value="Rhodanese-like_dom_sf"/>
</dbReference>
<dbReference type="Pfam" id="PF02568">
    <property type="entry name" value="ThiI"/>
    <property type="match status" value="1"/>
</dbReference>
<comment type="similarity">
    <text evidence="11">Belongs to the ThiI family.</text>
</comment>
<keyword evidence="10 11" id="KW-0676">Redox-active center</keyword>
<comment type="subcellular location">
    <subcellularLocation>
        <location evidence="1 11">Cytoplasm</location>
    </subcellularLocation>
</comment>
<evidence type="ECO:0000256" key="9">
    <source>
        <dbReference type="ARBA" id="ARBA00023157"/>
    </source>
</evidence>
<dbReference type="CDD" id="cd00158">
    <property type="entry name" value="RHOD"/>
    <property type="match status" value="1"/>
</dbReference>
<comment type="pathway">
    <text evidence="11">Cofactor biosynthesis; thiamine diphosphate biosynthesis.</text>
</comment>
<dbReference type="Gene3D" id="3.40.50.620">
    <property type="entry name" value="HUPs"/>
    <property type="match status" value="1"/>
</dbReference>
<keyword evidence="4 11" id="KW-0808">Transferase</keyword>
<evidence type="ECO:0000259" key="13">
    <source>
        <dbReference type="PROSITE" id="PS51165"/>
    </source>
</evidence>
<dbReference type="InterPro" id="IPR020536">
    <property type="entry name" value="ThiI_AANH"/>
</dbReference>
<dbReference type="InterPro" id="IPR014729">
    <property type="entry name" value="Rossmann-like_a/b/a_fold"/>
</dbReference>
<evidence type="ECO:0000256" key="2">
    <source>
        <dbReference type="ARBA" id="ARBA00022490"/>
    </source>
</evidence>
<dbReference type="Gene3D" id="3.40.250.10">
    <property type="entry name" value="Rhodanese-like domain"/>
    <property type="match status" value="1"/>
</dbReference>
<dbReference type="SUPFAM" id="SSF143437">
    <property type="entry name" value="THUMP domain-like"/>
    <property type="match status" value="1"/>
</dbReference>
<dbReference type="Pfam" id="PF00581">
    <property type="entry name" value="Rhodanese"/>
    <property type="match status" value="1"/>
</dbReference>
<dbReference type="SUPFAM" id="SSF52402">
    <property type="entry name" value="Adenine nucleotide alpha hydrolases-like"/>
    <property type="match status" value="1"/>
</dbReference>
<gene>
    <name evidence="11 14" type="primary">thiI</name>
    <name evidence="14" type="ORF">GCM10011520_16180</name>
</gene>
<comment type="catalytic activity">
    <reaction evidence="11">
        <text>[ThiI sulfur-carrier protein]-S-sulfanyl-L-cysteine + a uridine in tRNA + 2 reduced [2Fe-2S]-[ferredoxin] + ATP + H(+) = [ThiI sulfur-carrier protein]-L-cysteine + a 4-thiouridine in tRNA + 2 oxidized [2Fe-2S]-[ferredoxin] + AMP + diphosphate</text>
        <dbReference type="Rhea" id="RHEA:24176"/>
        <dbReference type="Rhea" id="RHEA-COMP:10000"/>
        <dbReference type="Rhea" id="RHEA-COMP:10001"/>
        <dbReference type="Rhea" id="RHEA-COMP:13337"/>
        <dbReference type="Rhea" id="RHEA-COMP:13338"/>
        <dbReference type="Rhea" id="RHEA-COMP:13339"/>
        <dbReference type="Rhea" id="RHEA-COMP:13340"/>
        <dbReference type="ChEBI" id="CHEBI:15378"/>
        <dbReference type="ChEBI" id="CHEBI:29950"/>
        <dbReference type="ChEBI" id="CHEBI:30616"/>
        <dbReference type="ChEBI" id="CHEBI:33019"/>
        <dbReference type="ChEBI" id="CHEBI:33737"/>
        <dbReference type="ChEBI" id="CHEBI:33738"/>
        <dbReference type="ChEBI" id="CHEBI:61963"/>
        <dbReference type="ChEBI" id="CHEBI:65315"/>
        <dbReference type="ChEBI" id="CHEBI:136798"/>
        <dbReference type="ChEBI" id="CHEBI:456215"/>
        <dbReference type="EC" id="2.8.1.4"/>
    </reaction>
</comment>
<evidence type="ECO:0000256" key="8">
    <source>
        <dbReference type="ARBA" id="ARBA00022977"/>
    </source>
</evidence>
<dbReference type="Gene3D" id="3.30.2130.30">
    <property type="match status" value="1"/>
</dbReference>
<dbReference type="EMBL" id="BMKO01000003">
    <property type="protein sequence ID" value="GGE76424.1"/>
    <property type="molecule type" value="Genomic_DNA"/>
</dbReference>
<keyword evidence="3 11" id="KW-0820">tRNA-binding</keyword>
<dbReference type="InterPro" id="IPR003720">
    <property type="entry name" value="tRNA_STrfase"/>
</dbReference>
<dbReference type="InterPro" id="IPR049962">
    <property type="entry name" value="THUMP_ThiI"/>
</dbReference>
<evidence type="ECO:0000259" key="12">
    <source>
        <dbReference type="PROSITE" id="PS50206"/>
    </source>
</evidence>
<comment type="caution">
    <text evidence="14">The sequence shown here is derived from an EMBL/GenBank/DDBJ whole genome shotgun (WGS) entry which is preliminary data.</text>
</comment>
<dbReference type="HAMAP" id="MF_00021">
    <property type="entry name" value="ThiI"/>
    <property type="match status" value="1"/>
</dbReference>
<dbReference type="PANTHER" id="PTHR43209">
    <property type="entry name" value="TRNA SULFURTRANSFERASE"/>
    <property type="match status" value="1"/>
</dbReference>
<feature type="domain" description="Rhodanese" evidence="12">
    <location>
        <begin position="417"/>
        <end position="493"/>
    </location>
</feature>
<evidence type="ECO:0000313" key="14">
    <source>
        <dbReference type="EMBL" id="GGE76424.1"/>
    </source>
</evidence>
<evidence type="ECO:0000256" key="6">
    <source>
        <dbReference type="ARBA" id="ARBA00022840"/>
    </source>
</evidence>
<evidence type="ECO:0000256" key="10">
    <source>
        <dbReference type="ARBA" id="ARBA00023284"/>
    </source>
</evidence>
<comment type="caution">
    <text evidence="11">Lacks conserved residue(s) required for the propagation of feature annotation.</text>
</comment>
<feature type="disulfide bond" description="Redox-active" evidence="11">
    <location>
        <begin position="357"/>
        <end position="469"/>
    </location>
</feature>
<feature type="binding site" evidence="11">
    <location>
        <position position="300"/>
    </location>
    <ligand>
        <name>ATP</name>
        <dbReference type="ChEBI" id="CHEBI:30616"/>
    </ligand>
</feature>
<dbReference type="InterPro" id="IPR054173">
    <property type="entry name" value="ThiI_fer"/>
</dbReference>
<proteinExistence type="inferred from homology"/>
<name>A0ABQ1T0A2_9GAMM</name>
<keyword evidence="15" id="KW-1185">Reference proteome</keyword>
<evidence type="ECO:0000313" key="15">
    <source>
        <dbReference type="Proteomes" id="UP000606498"/>
    </source>
</evidence>
<accession>A0ABQ1T0A2</accession>
<dbReference type="PANTHER" id="PTHR43209:SF1">
    <property type="entry name" value="TRNA SULFURTRANSFERASE"/>
    <property type="match status" value="1"/>
</dbReference>
<dbReference type="NCBIfam" id="TIGR00342">
    <property type="entry name" value="tRNA uracil 4-sulfurtransferase ThiI"/>
    <property type="match status" value="1"/>
</dbReference>
<feature type="active site" description="Cysteine persulfide intermediate" evidence="11">
    <location>
        <position position="469"/>
    </location>
</feature>
<evidence type="ECO:0000256" key="5">
    <source>
        <dbReference type="ARBA" id="ARBA00022741"/>
    </source>
</evidence>
<dbReference type="Proteomes" id="UP000606498">
    <property type="component" value="Unassembled WGS sequence"/>
</dbReference>
<dbReference type="NCBIfam" id="TIGR04271">
    <property type="entry name" value="ThiI_C_thiazole"/>
    <property type="match status" value="1"/>
</dbReference>
<dbReference type="EC" id="2.8.1.4" evidence="11"/>
<feature type="domain" description="THUMP" evidence="13">
    <location>
        <begin position="74"/>
        <end position="178"/>
    </location>
</feature>
<dbReference type="CDD" id="cd11716">
    <property type="entry name" value="THUMP_ThiI"/>
    <property type="match status" value="1"/>
</dbReference>
<reference evidence="15" key="1">
    <citation type="journal article" date="2019" name="Int. J. Syst. Evol. Microbiol.">
        <title>The Global Catalogue of Microorganisms (GCM) 10K type strain sequencing project: providing services to taxonomists for standard genome sequencing and annotation.</title>
        <authorList>
            <consortium name="The Broad Institute Genomics Platform"/>
            <consortium name="The Broad Institute Genome Sequencing Center for Infectious Disease"/>
            <person name="Wu L."/>
            <person name="Ma J."/>
        </authorList>
    </citation>
    <scope>NUCLEOTIDE SEQUENCE [LARGE SCALE GENOMIC DNA]</scope>
    <source>
        <strain evidence="15">CGMCC 1.16033</strain>
    </source>
</reference>
<evidence type="ECO:0000256" key="4">
    <source>
        <dbReference type="ARBA" id="ARBA00022679"/>
    </source>
</evidence>
<dbReference type="InterPro" id="IPR050102">
    <property type="entry name" value="tRNA_sulfurtransferase_ThiI"/>
</dbReference>
<evidence type="ECO:0000256" key="3">
    <source>
        <dbReference type="ARBA" id="ARBA00022555"/>
    </source>
</evidence>
<comment type="function">
    <text evidence="11">Catalyzes the ATP-dependent transfer of a sulfur to tRNA to produce 4-thiouridine in position 8 of tRNAs, which functions as a near-UV photosensor. Also catalyzes the transfer of sulfur to the sulfur carrier protein ThiS, forming ThiS-thiocarboxylate. This is a step in the synthesis of thiazole, in the thiamine biosynthesis pathway. The sulfur is donated as persulfide by IscS.</text>
</comment>
<keyword evidence="9 11" id="KW-1015">Disulfide bond</keyword>
<dbReference type="InterPro" id="IPR001763">
    <property type="entry name" value="Rhodanese-like_dom"/>
</dbReference>
<feature type="binding site" evidence="11">
    <location>
        <position position="278"/>
    </location>
    <ligand>
        <name>ATP</name>
        <dbReference type="ChEBI" id="CHEBI:30616"/>
    </ligand>
</feature>
<feature type="binding site" evidence="11">
    <location>
        <begin position="196"/>
        <end position="197"/>
    </location>
    <ligand>
        <name>ATP</name>
        <dbReference type="ChEBI" id="CHEBI:30616"/>
    </ligand>
</feature>
<organism evidence="14 15">
    <name type="scientific">Shewanella carassii</name>
    <dbReference type="NCBI Taxonomy" id="1987584"/>
    <lineage>
        <taxon>Bacteria</taxon>
        <taxon>Pseudomonadati</taxon>
        <taxon>Pseudomonadota</taxon>
        <taxon>Gammaproteobacteria</taxon>
        <taxon>Alteromonadales</taxon>
        <taxon>Shewanellaceae</taxon>
        <taxon>Shewanella</taxon>
    </lineage>
</organism>
<dbReference type="InterPro" id="IPR004114">
    <property type="entry name" value="THUMP_dom"/>
</dbReference>
<dbReference type="InterPro" id="IPR049961">
    <property type="entry name" value="ThiI_N"/>
</dbReference>
<keyword evidence="6 11" id="KW-0067">ATP-binding</keyword>
<evidence type="ECO:0000256" key="7">
    <source>
        <dbReference type="ARBA" id="ARBA00022884"/>
    </source>
</evidence>
<dbReference type="Pfam" id="PF02926">
    <property type="entry name" value="THUMP"/>
    <property type="match status" value="1"/>
</dbReference>
<keyword evidence="8 11" id="KW-0784">Thiamine biosynthesis</keyword>
<dbReference type="SUPFAM" id="SSF52821">
    <property type="entry name" value="Rhodanese/Cell cycle control phosphatase"/>
    <property type="match status" value="1"/>
</dbReference>
<keyword evidence="5 11" id="KW-0547">Nucleotide-binding</keyword>
<keyword evidence="2 11" id="KW-0963">Cytoplasm</keyword>
<dbReference type="InterPro" id="IPR026340">
    <property type="entry name" value="THII_Thiazole_biosynth_dom"/>
</dbReference>
<comment type="catalytic activity">
    <reaction evidence="11">
        <text>[ThiS sulfur-carrier protein]-C-terminal Gly-Gly-AMP + S-sulfanyl-L-cysteinyl-[cysteine desulfurase] + AH2 = [ThiS sulfur-carrier protein]-C-terminal-Gly-aminoethanethioate + L-cysteinyl-[cysteine desulfurase] + A + AMP + 2 H(+)</text>
        <dbReference type="Rhea" id="RHEA:43340"/>
        <dbReference type="Rhea" id="RHEA-COMP:12157"/>
        <dbReference type="Rhea" id="RHEA-COMP:12158"/>
        <dbReference type="Rhea" id="RHEA-COMP:12910"/>
        <dbReference type="Rhea" id="RHEA-COMP:19908"/>
        <dbReference type="ChEBI" id="CHEBI:13193"/>
        <dbReference type="ChEBI" id="CHEBI:15378"/>
        <dbReference type="ChEBI" id="CHEBI:17499"/>
        <dbReference type="ChEBI" id="CHEBI:29950"/>
        <dbReference type="ChEBI" id="CHEBI:61963"/>
        <dbReference type="ChEBI" id="CHEBI:90618"/>
        <dbReference type="ChEBI" id="CHEBI:232372"/>
        <dbReference type="ChEBI" id="CHEBI:456215"/>
    </reaction>
</comment>
<dbReference type="PROSITE" id="PS50206">
    <property type="entry name" value="RHODANESE_3"/>
    <property type="match status" value="1"/>
</dbReference>
<dbReference type="CDD" id="cd01712">
    <property type="entry name" value="PPase_ThiI"/>
    <property type="match status" value="1"/>
</dbReference>
<feature type="binding site" evidence="11">
    <location>
        <position position="309"/>
    </location>
    <ligand>
        <name>ATP</name>
        <dbReference type="ChEBI" id="CHEBI:30616"/>
    </ligand>
</feature>
<dbReference type="PROSITE" id="PS51165">
    <property type="entry name" value="THUMP"/>
    <property type="match status" value="1"/>
</dbReference>
<protein>
    <recommendedName>
        <fullName evidence="11">tRNA sulfurtransferase</fullName>
        <ecNumber evidence="11">2.8.1.4</ecNumber>
    </recommendedName>
    <alternativeName>
        <fullName evidence="11">Sulfur carrier protein ThiS sulfurtransferase</fullName>
    </alternativeName>
    <alternativeName>
        <fullName evidence="11">Thiamine biosynthesis protein ThiI</fullName>
    </alternativeName>
    <alternativeName>
        <fullName evidence="11">tRNA 4-thiouridine synthase</fullName>
    </alternativeName>
</protein>
<keyword evidence="7 11" id="KW-0694">RNA-binding</keyword>
<evidence type="ECO:0000256" key="11">
    <source>
        <dbReference type="HAMAP-Rule" id="MF_00021"/>
    </source>
</evidence>